<dbReference type="SMART" id="SM00213">
    <property type="entry name" value="UBQ"/>
    <property type="match status" value="1"/>
</dbReference>
<evidence type="ECO:0000313" key="3">
    <source>
        <dbReference type="EMBL" id="KAK2964411.1"/>
    </source>
</evidence>
<reference evidence="3 4" key="1">
    <citation type="journal article" date="2022" name="bioRxiv">
        <title>Genomics of Preaxostyla Flagellates Illuminates Evolutionary Transitions and the Path Towards Mitochondrial Loss.</title>
        <authorList>
            <person name="Novak L.V.F."/>
            <person name="Treitli S.C."/>
            <person name="Pyrih J."/>
            <person name="Halakuc P."/>
            <person name="Pipaliya S.V."/>
            <person name="Vacek V."/>
            <person name="Brzon O."/>
            <person name="Soukal P."/>
            <person name="Eme L."/>
            <person name="Dacks J.B."/>
            <person name="Karnkowska A."/>
            <person name="Elias M."/>
            <person name="Hampl V."/>
        </authorList>
    </citation>
    <scope>NUCLEOTIDE SEQUENCE [LARGE SCALE GENOMIC DNA]</scope>
    <source>
        <strain evidence="3">NAU3</strain>
        <tissue evidence="3">Gut</tissue>
    </source>
</reference>
<dbReference type="Pfam" id="PF00240">
    <property type="entry name" value="ubiquitin"/>
    <property type="match status" value="1"/>
</dbReference>
<keyword evidence="4" id="KW-1185">Reference proteome</keyword>
<dbReference type="Proteomes" id="UP001281761">
    <property type="component" value="Unassembled WGS sequence"/>
</dbReference>
<dbReference type="InterPro" id="IPR000626">
    <property type="entry name" value="Ubiquitin-like_dom"/>
</dbReference>
<gene>
    <name evidence="3" type="ORF">BLNAU_327</name>
</gene>
<evidence type="ECO:0000259" key="2">
    <source>
        <dbReference type="PROSITE" id="PS50053"/>
    </source>
</evidence>
<feature type="region of interest" description="Disordered" evidence="1">
    <location>
        <begin position="77"/>
        <end position="98"/>
    </location>
</feature>
<dbReference type="PROSITE" id="PS50053">
    <property type="entry name" value="UBIQUITIN_2"/>
    <property type="match status" value="1"/>
</dbReference>
<evidence type="ECO:0000256" key="1">
    <source>
        <dbReference type="SAM" id="MobiDB-lite"/>
    </source>
</evidence>
<organism evidence="3 4">
    <name type="scientific">Blattamonas nauphoetae</name>
    <dbReference type="NCBI Taxonomy" id="2049346"/>
    <lineage>
        <taxon>Eukaryota</taxon>
        <taxon>Metamonada</taxon>
        <taxon>Preaxostyla</taxon>
        <taxon>Oxymonadida</taxon>
        <taxon>Blattamonas</taxon>
    </lineage>
</organism>
<accession>A0ABQ9YKX2</accession>
<feature type="domain" description="Ubiquitin-like" evidence="2">
    <location>
        <begin position="3"/>
        <end position="78"/>
    </location>
</feature>
<dbReference type="EMBL" id="JARBJD010000002">
    <property type="protein sequence ID" value="KAK2964411.1"/>
    <property type="molecule type" value="Genomic_DNA"/>
</dbReference>
<dbReference type="Gene3D" id="3.10.20.90">
    <property type="entry name" value="Phosphatidylinositol 3-kinase Catalytic Subunit, Chain A, domain 1"/>
    <property type="match status" value="1"/>
</dbReference>
<evidence type="ECO:0000313" key="4">
    <source>
        <dbReference type="Proteomes" id="UP001281761"/>
    </source>
</evidence>
<name>A0ABQ9YKX2_9EUKA</name>
<protein>
    <recommendedName>
        <fullName evidence="2">Ubiquitin-like domain-containing protein</fullName>
    </recommendedName>
</protein>
<dbReference type="CDD" id="cd17039">
    <property type="entry name" value="Ubl_ubiquitin_like"/>
    <property type="match status" value="1"/>
</dbReference>
<comment type="caution">
    <text evidence="3">The sequence shown here is derived from an EMBL/GenBank/DDBJ whole genome shotgun (WGS) entry which is preliminary data.</text>
</comment>
<dbReference type="InterPro" id="IPR029071">
    <property type="entry name" value="Ubiquitin-like_domsf"/>
</dbReference>
<proteinExistence type="predicted"/>
<dbReference type="SUPFAM" id="SSF54236">
    <property type="entry name" value="Ubiquitin-like"/>
    <property type="match status" value="1"/>
</dbReference>
<sequence>MSLSIILSSFDGITHHVQVELTQNVLEIKRLAEPLFEIPANSQILFFNSTMLENPQTLHRTNLYDGATVLVTGTKNQSKYRPSNQNMQSSPTQNASSLPSEKYEEIIFPYTIPIYQKSIIEFAQTETGKNLLNRSFVWDPSETDHSFKQFNRMIGEEVMKAPGVDVVKTNSQLVARQFQTMLSQSFLNMGMAAQ</sequence>